<name>A0A0F9HTK0_9ZZZZ</name>
<accession>A0A0F9HTK0</accession>
<evidence type="ECO:0000313" key="1">
    <source>
        <dbReference type="EMBL" id="KKL78457.1"/>
    </source>
</evidence>
<organism evidence="1">
    <name type="scientific">marine sediment metagenome</name>
    <dbReference type="NCBI Taxonomy" id="412755"/>
    <lineage>
        <taxon>unclassified sequences</taxon>
        <taxon>metagenomes</taxon>
        <taxon>ecological metagenomes</taxon>
    </lineage>
</organism>
<dbReference type="AlphaFoldDB" id="A0A0F9HTK0"/>
<proteinExistence type="predicted"/>
<reference evidence="1" key="1">
    <citation type="journal article" date="2015" name="Nature">
        <title>Complex archaea that bridge the gap between prokaryotes and eukaryotes.</title>
        <authorList>
            <person name="Spang A."/>
            <person name="Saw J.H."/>
            <person name="Jorgensen S.L."/>
            <person name="Zaremba-Niedzwiedzka K."/>
            <person name="Martijn J."/>
            <person name="Lind A.E."/>
            <person name="van Eijk R."/>
            <person name="Schleper C."/>
            <person name="Guy L."/>
            <person name="Ettema T.J."/>
        </authorList>
    </citation>
    <scope>NUCLEOTIDE SEQUENCE</scope>
</reference>
<comment type="caution">
    <text evidence="1">The sequence shown here is derived from an EMBL/GenBank/DDBJ whole genome shotgun (WGS) entry which is preliminary data.</text>
</comment>
<protein>
    <submittedName>
        <fullName evidence="1">Uncharacterized protein</fullName>
    </submittedName>
</protein>
<sequence length="96" mass="11466">MKLNLDWDDTSKIRHLPELRKEPGIGTINVMVSPSSKGYHVRCKLKDKLSRIDIFRLRYKYHDDRRRLLRDLLLRPFTPDILHEAKVINGIKCIER</sequence>
<dbReference type="EMBL" id="LAZR01023448">
    <property type="protein sequence ID" value="KKL78457.1"/>
    <property type="molecule type" value="Genomic_DNA"/>
</dbReference>
<gene>
    <name evidence="1" type="ORF">LCGC14_2024630</name>
</gene>